<dbReference type="PANTHER" id="PTHR14167:SF81">
    <property type="entry name" value="ENDOPHILIN-A"/>
    <property type="match status" value="1"/>
</dbReference>
<dbReference type="InterPro" id="IPR050384">
    <property type="entry name" value="Endophilin_SH3RF"/>
</dbReference>
<feature type="compositionally biased region" description="Basic and acidic residues" evidence="6">
    <location>
        <begin position="158"/>
        <end position="174"/>
    </location>
</feature>
<feature type="region of interest" description="Disordered" evidence="6">
    <location>
        <begin position="150"/>
        <end position="174"/>
    </location>
</feature>
<name>A0A2K1J4H4_PHYPA</name>
<dbReference type="InterPro" id="IPR001452">
    <property type="entry name" value="SH3_domain"/>
</dbReference>
<evidence type="ECO:0000256" key="1">
    <source>
        <dbReference type="ARBA" id="ARBA00004170"/>
    </source>
</evidence>
<evidence type="ECO:0000256" key="5">
    <source>
        <dbReference type="PROSITE-ProRule" id="PRU00192"/>
    </source>
</evidence>
<feature type="region of interest" description="Disordered" evidence="6">
    <location>
        <begin position="242"/>
        <end position="281"/>
    </location>
</feature>
<dbReference type="PaxDb" id="3218-PP1S65_90V6.1"/>
<evidence type="ECO:0000256" key="4">
    <source>
        <dbReference type="ARBA" id="ARBA00023136"/>
    </source>
</evidence>
<keyword evidence="4" id="KW-0472">Membrane</keyword>
<evidence type="ECO:0000256" key="3">
    <source>
        <dbReference type="ARBA" id="ARBA00023054"/>
    </source>
</evidence>
<dbReference type="SMART" id="SM00326">
    <property type="entry name" value="SH3"/>
    <property type="match status" value="1"/>
</dbReference>
<dbReference type="EMBL" id="ABEU02000017">
    <property type="protein sequence ID" value="PNR36435.1"/>
    <property type="molecule type" value="Genomic_DNA"/>
</dbReference>
<gene>
    <name evidence="8" type="ORF">PHYPA_022286</name>
</gene>
<protein>
    <recommendedName>
        <fullName evidence="7">SH3 domain-containing protein</fullName>
    </recommendedName>
</protein>
<accession>A0A2K1J4H4</accession>
<reference evidence="8 10" key="1">
    <citation type="journal article" date="2008" name="Science">
        <title>The Physcomitrella genome reveals evolutionary insights into the conquest of land by plants.</title>
        <authorList>
            <person name="Rensing S."/>
            <person name="Lang D."/>
            <person name="Zimmer A."/>
            <person name="Terry A."/>
            <person name="Salamov A."/>
            <person name="Shapiro H."/>
            <person name="Nishiyama T."/>
            <person name="Perroud P.-F."/>
            <person name="Lindquist E."/>
            <person name="Kamisugi Y."/>
            <person name="Tanahashi T."/>
            <person name="Sakakibara K."/>
            <person name="Fujita T."/>
            <person name="Oishi K."/>
            <person name="Shin-I T."/>
            <person name="Kuroki Y."/>
            <person name="Toyoda A."/>
            <person name="Suzuki Y."/>
            <person name="Hashimoto A."/>
            <person name="Yamaguchi K."/>
            <person name="Sugano A."/>
            <person name="Kohara Y."/>
            <person name="Fujiyama A."/>
            <person name="Anterola A."/>
            <person name="Aoki S."/>
            <person name="Ashton N."/>
            <person name="Barbazuk W.B."/>
            <person name="Barker E."/>
            <person name="Bennetzen J."/>
            <person name="Bezanilla M."/>
            <person name="Blankenship R."/>
            <person name="Cho S.H."/>
            <person name="Dutcher S."/>
            <person name="Estelle M."/>
            <person name="Fawcett J.A."/>
            <person name="Gundlach H."/>
            <person name="Hanada K."/>
            <person name="Heyl A."/>
            <person name="Hicks K.A."/>
            <person name="Hugh J."/>
            <person name="Lohr M."/>
            <person name="Mayer K."/>
            <person name="Melkozernov A."/>
            <person name="Murata T."/>
            <person name="Nelson D."/>
            <person name="Pils B."/>
            <person name="Prigge M."/>
            <person name="Reiss B."/>
            <person name="Renner T."/>
            <person name="Rombauts S."/>
            <person name="Rushton P."/>
            <person name="Sanderfoot A."/>
            <person name="Schween G."/>
            <person name="Shiu S.-H."/>
            <person name="Stueber K."/>
            <person name="Theodoulou F.L."/>
            <person name="Tu H."/>
            <person name="Van de Peer Y."/>
            <person name="Verrier P.J."/>
            <person name="Waters E."/>
            <person name="Wood A."/>
            <person name="Yang L."/>
            <person name="Cove D."/>
            <person name="Cuming A."/>
            <person name="Hasebe M."/>
            <person name="Lucas S."/>
            <person name="Mishler D.B."/>
            <person name="Reski R."/>
            <person name="Grigoriev I."/>
            <person name="Quatrano R.S."/>
            <person name="Boore J.L."/>
        </authorList>
    </citation>
    <scope>NUCLEOTIDE SEQUENCE [LARGE SCALE GENOMIC DNA]</scope>
    <source>
        <strain evidence="9 10">cv. Gransden 2004</strain>
    </source>
</reference>
<evidence type="ECO:0000313" key="10">
    <source>
        <dbReference type="Proteomes" id="UP000006727"/>
    </source>
</evidence>
<feature type="domain" description="SH3" evidence="7">
    <location>
        <begin position="288"/>
        <end position="347"/>
    </location>
</feature>
<keyword evidence="2 5" id="KW-0728">SH3 domain</keyword>
<dbReference type="Gramene" id="Pp3c17_18650V3.1">
    <property type="protein sequence ID" value="Pp3c17_18650V3.1"/>
    <property type="gene ID" value="Pp3c17_18650"/>
</dbReference>
<dbReference type="PANTHER" id="PTHR14167">
    <property type="entry name" value="SH3 DOMAIN-CONTAINING"/>
    <property type="match status" value="1"/>
</dbReference>
<dbReference type="Gene3D" id="2.30.30.40">
    <property type="entry name" value="SH3 Domains"/>
    <property type="match status" value="1"/>
</dbReference>
<evidence type="ECO:0000256" key="6">
    <source>
        <dbReference type="SAM" id="MobiDB-lite"/>
    </source>
</evidence>
<dbReference type="InParanoid" id="A0A2K1J4H4"/>
<evidence type="ECO:0000259" key="7">
    <source>
        <dbReference type="PROSITE" id="PS50002"/>
    </source>
</evidence>
<dbReference type="SUPFAM" id="SSF103657">
    <property type="entry name" value="BAR/IMD domain-like"/>
    <property type="match status" value="1"/>
</dbReference>
<evidence type="ECO:0000313" key="9">
    <source>
        <dbReference type="EnsemblPlants" id="Pp3c17_18650V3.1"/>
    </source>
</evidence>
<feature type="compositionally biased region" description="Polar residues" evidence="6">
    <location>
        <begin position="249"/>
        <end position="259"/>
    </location>
</feature>
<sequence length="360" mass="39525">MFGYFGCLGHSSVIIDLVRAEMDAIRKRASQFRESVAKQQQAVLKTFSGYGSQGDNLIVDEAELQRHQQLEKLYISTKSAKNFQREIVRGVEGIISSGLKQLEVVNKLAEDCRKYAVEGPSSSGSLARAAMHFGTARTQMERERDNMHRSIGTQALDVGRKQVKSKEGNPEQDQKLQVAEQKMGELLSAMAILGKEAAAAMTSVEAQQQRQTLQRLISMVQAERAYHQRATEILEQLQEKMISERQRSESTTPASSDTQTPPPSYDDVKVNGGSQHASADVGSKEAKSLYFLAEVMHPFEAEHGGELSLAVGDYVVVRQVSPSGWSEGECRGKAGWFPSSYVEKRGAIPASKVTDAGLAI</sequence>
<dbReference type="InterPro" id="IPR036028">
    <property type="entry name" value="SH3-like_dom_sf"/>
</dbReference>
<dbReference type="Pfam" id="PF14604">
    <property type="entry name" value="SH3_9"/>
    <property type="match status" value="1"/>
</dbReference>
<dbReference type="FunCoup" id="A0A2K1J4H4">
    <property type="interactions" value="3053"/>
</dbReference>
<comment type="subcellular location">
    <subcellularLocation>
        <location evidence="1">Membrane</location>
        <topology evidence="1">Peripheral membrane protein</topology>
    </subcellularLocation>
</comment>
<dbReference type="InterPro" id="IPR027267">
    <property type="entry name" value="AH/BAR_dom_sf"/>
</dbReference>
<dbReference type="SUPFAM" id="SSF50044">
    <property type="entry name" value="SH3-domain"/>
    <property type="match status" value="1"/>
</dbReference>
<keyword evidence="10" id="KW-1185">Reference proteome</keyword>
<dbReference type="Gene3D" id="1.20.1270.60">
    <property type="entry name" value="Arfaptin homology (AH) domain/BAR domain"/>
    <property type="match status" value="1"/>
</dbReference>
<evidence type="ECO:0000313" key="8">
    <source>
        <dbReference type="EMBL" id="PNR36435.1"/>
    </source>
</evidence>
<organism evidence="8">
    <name type="scientific">Physcomitrium patens</name>
    <name type="common">Spreading-leaved earth moss</name>
    <name type="synonym">Physcomitrella patens</name>
    <dbReference type="NCBI Taxonomy" id="3218"/>
    <lineage>
        <taxon>Eukaryota</taxon>
        <taxon>Viridiplantae</taxon>
        <taxon>Streptophyta</taxon>
        <taxon>Embryophyta</taxon>
        <taxon>Bryophyta</taxon>
        <taxon>Bryophytina</taxon>
        <taxon>Bryopsida</taxon>
        <taxon>Funariidae</taxon>
        <taxon>Funariales</taxon>
        <taxon>Funariaceae</taxon>
        <taxon>Physcomitrium</taxon>
    </lineage>
</organism>
<dbReference type="PROSITE" id="PS50002">
    <property type="entry name" value="SH3"/>
    <property type="match status" value="1"/>
</dbReference>
<evidence type="ECO:0000256" key="2">
    <source>
        <dbReference type="ARBA" id="ARBA00022443"/>
    </source>
</evidence>
<reference evidence="9" key="3">
    <citation type="submission" date="2020-12" db="UniProtKB">
        <authorList>
            <consortium name="EnsemblPlants"/>
        </authorList>
    </citation>
    <scope>IDENTIFICATION</scope>
</reference>
<dbReference type="AlphaFoldDB" id="A0A2K1J4H4"/>
<keyword evidence="3" id="KW-0175">Coiled coil</keyword>
<dbReference type="Proteomes" id="UP000006727">
    <property type="component" value="Chromosome 17"/>
</dbReference>
<proteinExistence type="predicted"/>
<reference evidence="8 10" key="2">
    <citation type="journal article" date="2018" name="Plant J.">
        <title>The Physcomitrella patens chromosome-scale assembly reveals moss genome structure and evolution.</title>
        <authorList>
            <person name="Lang D."/>
            <person name="Ullrich K.K."/>
            <person name="Murat F."/>
            <person name="Fuchs J."/>
            <person name="Jenkins J."/>
            <person name="Haas F.B."/>
            <person name="Piednoel M."/>
            <person name="Gundlach H."/>
            <person name="Van Bel M."/>
            <person name="Meyberg R."/>
            <person name="Vives C."/>
            <person name="Morata J."/>
            <person name="Symeonidi A."/>
            <person name="Hiss M."/>
            <person name="Muchero W."/>
            <person name="Kamisugi Y."/>
            <person name="Saleh O."/>
            <person name="Blanc G."/>
            <person name="Decker E.L."/>
            <person name="van Gessel N."/>
            <person name="Grimwood J."/>
            <person name="Hayes R.D."/>
            <person name="Graham S.W."/>
            <person name="Gunter L.E."/>
            <person name="McDaniel S.F."/>
            <person name="Hoernstein S.N.W."/>
            <person name="Larsson A."/>
            <person name="Li F.W."/>
            <person name="Perroud P.F."/>
            <person name="Phillips J."/>
            <person name="Ranjan P."/>
            <person name="Rokshar D.S."/>
            <person name="Rothfels C.J."/>
            <person name="Schneider L."/>
            <person name="Shu S."/>
            <person name="Stevenson D.W."/>
            <person name="Thummler F."/>
            <person name="Tillich M."/>
            <person name="Villarreal Aguilar J.C."/>
            <person name="Widiez T."/>
            <person name="Wong G.K."/>
            <person name="Wymore A."/>
            <person name="Zhang Y."/>
            <person name="Zimmer A.D."/>
            <person name="Quatrano R.S."/>
            <person name="Mayer K.F.X."/>
            <person name="Goodstein D."/>
            <person name="Casacuberta J.M."/>
            <person name="Vandepoele K."/>
            <person name="Reski R."/>
            <person name="Cuming A.C."/>
            <person name="Tuskan G.A."/>
            <person name="Maumus F."/>
            <person name="Salse J."/>
            <person name="Schmutz J."/>
            <person name="Rensing S.A."/>
        </authorList>
    </citation>
    <scope>NUCLEOTIDE SEQUENCE [LARGE SCALE GENOMIC DNA]</scope>
    <source>
        <strain evidence="9 10">cv. Gransden 2004</strain>
    </source>
</reference>
<dbReference type="EnsemblPlants" id="Pp3c17_18650V3.1">
    <property type="protein sequence ID" value="Pp3c17_18650V3.1"/>
    <property type="gene ID" value="Pp3c17_18650"/>
</dbReference>